<dbReference type="Proteomes" id="UP001311915">
    <property type="component" value="Unassembled WGS sequence"/>
</dbReference>
<dbReference type="GO" id="GO:0003676">
    <property type="term" value="F:nucleic acid binding"/>
    <property type="evidence" value="ECO:0007669"/>
    <property type="project" value="InterPro"/>
</dbReference>
<dbReference type="InterPro" id="IPR036236">
    <property type="entry name" value="Znf_C2H2_sf"/>
</dbReference>
<accession>A0AAV9MER4</accession>
<dbReference type="InterPro" id="IPR013087">
    <property type="entry name" value="Znf_C2H2_type"/>
</dbReference>
<keyword evidence="3" id="KW-1185">Reference proteome</keyword>
<name>A0AAV9MER4_9SOLN</name>
<reference evidence="2 3" key="1">
    <citation type="submission" date="2023-10" db="EMBL/GenBank/DDBJ databases">
        <title>Genome-Wide Identification Analysis in wild type Solanum Pinnatisectum Reveals Some Genes Defensing Phytophthora Infestans.</title>
        <authorList>
            <person name="Sun C."/>
        </authorList>
    </citation>
    <scope>NUCLEOTIDE SEQUENCE [LARGE SCALE GENOMIC DNA]</scope>
    <source>
        <strain evidence="2">LQN</strain>
        <tissue evidence="2">Leaf</tissue>
    </source>
</reference>
<dbReference type="PANTHER" id="PTHR45762">
    <property type="entry name" value="ZINC FINGER RNA-BINDING PROTEIN"/>
    <property type="match status" value="1"/>
</dbReference>
<feature type="domain" description="C2H2-type" evidence="1">
    <location>
        <begin position="224"/>
        <end position="246"/>
    </location>
</feature>
<dbReference type="SMART" id="SM00355">
    <property type="entry name" value="ZnF_C2H2"/>
    <property type="match status" value="3"/>
</dbReference>
<comment type="caution">
    <text evidence="2">The sequence shown here is derived from an EMBL/GenBank/DDBJ whole genome shotgun (WGS) entry which is preliminary data.</text>
</comment>
<dbReference type="Pfam" id="PF12874">
    <property type="entry name" value="zf-met"/>
    <property type="match status" value="3"/>
</dbReference>
<dbReference type="PANTHER" id="PTHR45762:SF3">
    <property type="entry name" value="ZINC-FINGER PROTEIN AT 72D, ISOFORM B"/>
    <property type="match status" value="1"/>
</dbReference>
<evidence type="ECO:0000313" key="3">
    <source>
        <dbReference type="Proteomes" id="UP001311915"/>
    </source>
</evidence>
<dbReference type="InterPro" id="IPR003604">
    <property type="entry name" value="Matrin/U1-like-C_Znf_C2H2"/>
</dbReference>
<dbReference type="GO" id="GO:0008270">
    <property type="term" value="F:zinc ion binding"/>
    <property type="evidence" value="ECO:0007669"/>
    <property type="project" value="InterPro"/>
</dbReference>
<gene>
    <name evidence="2" type="ORF">R3W88_009816</name>
</gene>
<dbReference type="AlphaFoldDB" id="A0AAV9MER4"/>
<proteinExistence type="predicted"/>
<dbReference type="Gene3D" id="3.30.160.60">
    <property type="entry name" value="Classic Zinc Finger"/>
    <property type="match status" value="2"/>
</dbReference>
<evidence type="ECO:0000313" key="2">
    <source>
        <dbReference type="EMBL" id="KAK4735555.1"/>
    </source>
</evidence>
<dbReference type="EMBL" id="JAWPEI010000002">
    <property type="protein sequence ID" value="KAK4735555.1"/>
    <property type="molecule type" value="Genomic_DNA"/>
</dbReference>
<protein>
    <recommendedName>
        <fullName evidence="1">C2H2-type domain-containing protein</fullName>
    </recommendedName>
</protein>
<sequence length="312" mass="35914">MINEARVMENAIQRELQYRQKIATLFPEHDAIDVLPLEVKRWKAFISKRNISTDGRTDCSQTTTTCKYESDEDINARGNISRSNSNVKRRKALISKNKKSDGRVSDCGATTCIHNEVSQETLKHLESDGQSIIVKSMTSPPRPSLNPTYTYSRRKKNAESSNSGFVSLQQQHTTNVMHYCKDCEVYCSGDLCYEQHLRGNKHKVKLQCRGYSSVNGKNKQVIRCDLCEIYCQDETLLKMHLKGQKHKAKQHEMEHGKKIKDEKGKLLWCELCQVPCMNEDNLTSHRNGKKHRRQLCVLEELKKAEPRGLYHA</sequence>
<dbReference type="SUPFAM" id="SSF57667">
    <property type="entry name" value="beta-beta-alpha zinc fingers"/>
    <property type="match status" value="3"/>
</dbReference>
<dbReference type="PROSITE" id="PS00028">
    <property type="entry name" value="ZINC_FINGER_C2H2_1"/>
    <property type="match status" value="1"/>
</dbReference>
<dbReference type="SMART" id="SM00451">
    <property type="entry name" value="ZnF_U1"/>
    <property type="match status" value="3"/>
</dbReference>
<organism evidence="2 3">
    <name type="scientific">Solanum pinnatisectum</name>
    <name type="common">tansyleaf nightshade</name>
    <dbReference type="NCBI Taxonomy" id="50273"/>
    <lineage>
        <taxon>Eukaryota</taxon>
        <taxon>Viridiplantae</taxon>
        <taxon>Streptophyta</taxon>
        <taxon>Embryophyta</taxon>
        <taxon>Tracheophyta</taxon>
        <taxon>Spermatophyta</taxon>
        <taxon>Magnoliopsida</taxon>
        <taxon>eudicotyledons</taxon>
        <taxon>Gunneridae</taxon>
        <taxon>Pentapetalae</taxon>
        <taxon>asterids</taxon>
        <taxon>lamiids</taxon>
        <taxon>Solanales</taxon>
        <taxon>Solanaceae</taxon>
        <taxon>Solanoideae</taxon>
        <taxon>Solaneae</taxon>
        <taxon>Solanum</taxon>
    </lineage>
</organism>
<evidence type="ECO:0000259" key="1">
    <source>
        <dbReference type="PROSITE" id="PS00028"/>
    </source>
</evidence>